<reference evidence="3 4" key="1">
    <citation type="submission" date="2018-03" db="EMBL/GenBank/DDBJ databases">
        <title>Complete genome sequence of Thauera aromatica, a model organism for studying aromatic compound degradation under denitrifying conditions.</title>
        <authorList>
            <person name="Lo H.-Y."/>
            <person name="Goris T."/>
            <person name="Boll M."/>
            <person name="Mueller J.A."/>
        </authorList>
    </citation>
    <scope>NUCLEOTIDE SEQUENCE [LARGE SCALE GENOMIC DNA]</scope>
    <source>
        <strain evidence="3 4">K172</strain>
    </source>
</reference>
<dbReference type="InterPro" id="IPR001387">
    <property type="entry name" value="Cro/C1-type_HTH"/>
</dbReference>
<dbReference type="Gene3D" id="1.10.260.40">
    <property type="entry name" value="lambda repressor-like DNA-binding domains"/>
    <property type="match status" value="1"/>
</dbReference>
<dbReference type="CDD" id="cd00093">
    <property type="entry name" value="HTH_XRE"/>
    <property type="match status" value="1"/>
</dbReference>
<dbReference type="InterPro" id="IPR010982">
    <property type="entry name" value="Lambda_DNA-bd_dom_sf"/>
</dbReference>
<dbReference type="KEGG" id="tak:Tharo_2133"/>
<gene>
    <name evidence="3" type="ORF">Tharo_2133</name>
</gene>
<dbReference type="EMBL" id="CP028339">
    <property type="protein sequence ID" value="AVR89036.1"/>
    <property type="molecule type" value="Genomic_DNA"/>
</dbReference>
<dbReference type="SUPFAM" id="SSF47413">
    <property type="entry name" value="lambda repressor-like DNA-binding domains"/>
    <property type="match status" value="1"/>
</dbReference>
<feature type="region of interest" description="Disordered" evidence="1">
    <location>
        <begin position="76"/>
        <end position="96"/>
    </location>
</feature>
<accession>A0A2R4BNW0</accession>
<sequence>MPIAPLVRLPYMSTLADRIQEALDDTGAIAADLARACGVKPPSVSAWLSGDTKSLKSSTAIRAAEFLKVNQLWLTEGRGPKRPEGGAAALPEPESAEPTVADLLERLRAEISTQPEAVKRAIAELVTEYVTTPDASAGKAVADAILRILGPRT</sequence>
<dbReference type="Pfam" id="PF01381">
    <property type="entry name" value="HTH_3"/>
    <property type="match status" value="1"/>
</dbReference>
<dbReference type="AlphaFoldDB" id="A0A2R4BNW0"/>
<organism evidence="3 4">
    <name type="scientific">Thauera aromatica K172</name>
    <dbReference type="NCBI Taxonomy" id="44139"/>
    <lineage>
        <taxon>Bacteria</taxon>
        <taxon>Pseudomonadati</taxon>
        <taxon>Pseudomonadota</taxon>
        <taxon>Betaproteobacteria</taxon>
        <taxon>Rhodocyclales</taxon>
        <taxon>Zoogloeaceae</taxon>
        <taxon>Thauera</taxon>
    </lineage>
</organism>
<proteinExistence type="predicted"/>
<protein>
    <recommendedName>
        <fullName evidence="2">HTH cro/C1-type domain-containing protein</fullName>
    </recommendedName>
</protein>
<evidence type="ECO:0000313" key="4">
    <source>
        <dbReference type="Proteomes" id="UP000241885"/>
    </source>
</evidence>
<evidence type="ECO:0000256" key="1">
    <source>
        <dbReference type="SAM" id="MobiDB-lite"/>
    </source>
</evidence>
<name>A0A2R4BNW0_THAAR</name>
<dbReference type="Proteomes" id="UP000241885">
    <property type="component" value="Chromosome"/>
</dbReference>
<dbReference type="PROSITE" id="PS50943">
    <property type="entry name" value="HTH_CROC1"/>
    <property type="match status" value="1"/>
</dbReference>
<feature type="domain" description="HTH cro/C1-type" evidence="2">
    <location>
        <begin position="31"/>
        <end position="74"/>
    </location>
</feature>
<evidence type="ECO:0000313" key="3">
    <source>
        <dbReference type="EMBL" id="AVR89036.1"/>
    </source>
</evidence>
<evidence type="ECO:0000259" key="2">
    <source>
        <dbReference type="PROSITE" id="PS50943"/>
    </source>
</evidence>
<dbReference type="GO" id="GO:0003677">
    <property type="term" value="F:DNA binding"/>
    <property type="evidence" value="ECO:0007669"/>
    <property type="project" value="InterPro"/>
</dbReference>
<keyword evidence="4" id="KW-1185">Reference proteome</keyword>
<feature type="compositionally biased region" description="Low complexity" evidence="1">
    <location>
        <begin position="85"/>
        <end position="96"/>
    </location>
</feature>